<sequence>MGIAWGTLTRWERALERWQSALLSKVHRQEPVELVGALHDECDSHAVVCSQARVVVPNAYAVELDTVVYAELVRHGCADVGEVLTDDLVRHGRRQGYEWAGPLTIRITATSLPPGDPYRVYSTPMPHVRADAFPTEG</sequence>
<dbReference type="InterPro" id="IPR022128">
    <property type="entry name" value="FhaA_N"/>
</dbReference>
<comment type="caution">
    <text evidence="2">The sequence shown here is derived from an EMBL/GenBank/DDBJ whole genome shotgun (WGS) entry which is preliminary data.</text>
</comment>
<dbReference type="InterPro" id="IPR042287">
    <property type="entry name" value="FhaA_N_sf"/>
</dbReference>
<dbReference type="Gene3D" id="3.30.2320.60">
    <property type="entry name" value="FhaA, phosphopeptide-binding domain (DUF3662)"/>
    <property type="match status" value="1"/>
</dbReference>
<name>A0ABN1FLP9_9ACTN</name>
<evidence type="ECO:0000259" key="1">
    <source>
        <dbReference type="Pfam" id="PF12401"/>
    </source>
</evidence>
<keyword evidence="3" id="KW-1185">Reference proteome</keyword>
<reference evidence="2 3" key="1">
    <citation type="journal article" date="2019" name="Int. J. Syst. Evol. Microbiol.">
        <title>The Global Catalogue of Microorganisms (GCM) 10K type strain sequencing project: providing services to taxonomists for standard genome sequencing and annotation.</title>
        <authorList>
            <consortium name="The Broad Institute Genomics Platform"/>
            <consortium name="The Broad Institute Genome Sequencing Center for Infectious Disease"/>
            <person name="Wu L."/>
            <person name="Ma J."/>
        </authorList>
    </citation>
    <scope>NUCLEOTIDE SEQUENCE [LARGE SCALE GENOMIC DNA]</scope>
    <source>
        <strain evidence="2 3">JCM 5067</strain>
    </source>
</reference>
<feature type="domain" description="FhaA N-terminal" evidence="1">
    <location>
        <begin position="8"/>
        <end position="110"/>
    </location>
</feature>
<dbReference type="EMBL" id="BAAACA010000014">
    <property type="protein sequence ID" value="GAA0593422.1"/>
    <property type="molecule type" value="Genomic_DNA"/>
</dbReference>
<dbReference type="Pfam" id="PF12401">
    <property type="entry name" value="FhaA_N"/>
    <property type="match status" value="1"/>
</dbReference>
<protein>
    <recommendedName>
        <fullName evidence="1">FhaA N-terminal domain-containing protein</fullName>
    </recommendedName>
</protein>
<gene>
    <name evidence="2" type="ORF">GCM10010394_23430</name>
</gene>
<evidence type="ECO:0000313" key="3">
    <source>
        <dbReference type="Proteomes" id="UP001500668"/>
    </source>
</evidence>
<dbReference type="Proteomes" id="UP001500668">
    <property type="component" value="Unassembled WGS sequence"/>
</dbReference>
<accession>A0ABN1FLP9</accession>
<organism evidence="2 3">
    <name type="scientific">Streptomyces crystallinus</name>
    <dbReference type="NCBI Taxonomy" id="68191"/>
    <lineage>
        <taxon>Bacteria</taxon>
        <taxon>Bacillati</taxon>
        <taxon>Actinomycetota</taxon>
        <taxon>Actinomycetes</taxon>
        <taxon>Kitasatosporales</taxon>
        <taxon>Streptomycetaceae</taxon>
        <taxon>Streptomyces</taxon>
    </lineage>
</organism>
<proteinExistence type="predicted"/>
<evidence type="ECO:0000313" key="2">
    <source>
        <dbReference type="EMBL" id="GAA0593422.1"/>
    </source>
</evidence>